<evidence type="ECO:0000256" key="1">
    <source>
        <dbReference type="ARBA" id="ARBA00022450"/>
    </source>
</evidence>
<dbReference type="NCBIfam" id="TIGR01733">
    <property type="entry name" value="AA-adenyl-dom"/>
    <property type="match status" value="1"/>
</dbReference>
<organism evidence="4 5">
    <name type="scientific">Adineta steineri</name>
    <dbReference type="NCBI Taxonomy" id="433720"/>
    <lineage>
        <taxon>Eukaryota</taxon>
        <taxon>Metazoa</taxon>
        <taxon>Spiralia</taxon>
        <taxon>Gnathifera</taxon>
        <taxon>Rotifera</taxon>
        <taxon>Eurotatoria</taxon>
        <taxon>Bdelloidea</taxon>
        <taxon>Adinetida</taxon>
        <taxon>Adinetidae</taxon>
        <taxon>Adineta</taxon>
    </lineage>
</organism>
<dbReference type="EMBL" id="CAJOBB010007843">
    <property type="protein sequence ID" value="CAF4195709.1"/>
    <property type="molecule type" value="Genomic_DNA"/>
</dbReference>
<dbReference type="Gene3D" id="3.30.559.10">
    <property type="entry name" value="Chloramphenicol acetyltransferase-like domain"/>
    <property type="match status" value="1"/>
</dbReference>
<dbReference type="SUPFAM" id="SSF56801">
    <property type="entry name" value="Acetyl-CoA synthetase-like"/>
    <property type="match status" value="1"/>
</dbReference>
<dbReference type="InterPro" id="IPR010071">
    <property type="entry name" value="AA_adenyl_dom"/>
</dbReference>
<dbReference type="SUPFAM" id="SSF52777">
    <property type="entry name" value="CoA-dependent acyltransferases"/>
    <property type="match status" value="2"/>
</dbReference>
<dbReference type="PROSITE" id="PS50075">
    <property type="entry name" value="CARRIER"/>
    <property type="match status" value="1"/>
</dbReference>
<dbReference type="CDD" id="cd05930">
    <property type="entry name" value="A_NRPS"/>
    <property type="match status" value="1"/>
</dbReference>
<dbReference type="GO" id="GO:0031177">
    <property type="term" value="F:phosphopantetheine binding"/>
    <property type="evidence" value="ECO:0007669"/>
    <property type="project" value="TreeGrafter"/>
</dbReference>
<dbReference type="AlphaFoldDB" id="A0A820AMT1"/>
<dbReference type="Pfam" id="PF00668">
    <property type="entry name" value="Condensation"/>
    <property type="match status" value="1"/>
</dbReference>
<keyword evidence="1" id="KW-0596">Phosphopantetheine</keyword>
<gene>
    <name evidence="4" type="ORF">KXQ929_LOCUS39794</name>
</gene>
<feature type="domain" description="Carrier" evidence="3">
    <location>
        <begin position="887"/>
        <end position="962"/>
    </location>
</feature>
<dbReference type="GO" id="GO:0005737">
    <property type="term" value="C:cytoplasm"/>
    <property type="evidence" value="ECO:0007669"/>
    <property type="project" value="TreeGrafter"/>
</dbReference>
<dbReference type="InterPro" id="IPR009081">
    <property type="entry name" value="PP-bd_ACP"/>
</dbReference>
<evidence type="ECO:0000256" key="2">
    <source>
        <dbReference type="ARBA" id="ARBA00022553"/>
    </source>
</evidence>
<feature type="non-terminal residue" evidence="4">
    <location>
        <position position="1075"/>
    </location>
</feature>
<dbReference type="Gene3D" id="1.10.1200.10">
    <property type="entry name" value="ACP-like"/>
    <property type="match status" value="1"/>
</dbReference>
<name>A0A820AMT1_9BILA</name>
<dbReference type="InterPro" id="IPR036736">
    <property type="entry name" value="ACP-like_sf"/>
</dbReference>
<dbReference type="Pfam" id="PF13193">
    <property type="entry name" value="AMP-binding_C"/>
    <property type="match status" value="1"/>
</dbReference>
<dbReference type="Gene3D" id="3.40.50.12780">
    <property type="entry name" value="N-terminal domain of ligase-like"/>
    <property type="match status" value="1"/>
</dbReference>
<dbReference type="GO" id="GO:0003824">
    <property type="term" value="F:catalytic activity"/>
    <property type="evidence" value="ECO:0007669"/>
    <property type="project" value="InterPro"/>
</dbReference>
<dbReference type="Pfam" id="PF00550">
    <property type="entry name" value="PP-binding"/>
    <property type="match status" value="1"/>
</dbReference>
<dbReference type="PANTHER" id="PTHR45527">
    <property type="entry name" value="NONRIBOSOMAL PEPTIDE SYNTHETASE"/>
    <property type="match status" value="1"/>
</dbReference>
<dbReference type="InterPro" id="IPR025110">
    <property type="entry name" value="AMP-bd_C"/>
</dbReference>
<evidence type="ECO:0000313" key="4">
    <source>
        <dbReference type="EMBL" id="CAF4195709.1"/>
    </source>
</evidence>
<dbReference type="InterPro" id="IPR042099">
    <property type="entry name" value="ANL_N_sf"/>
</dbReference>
<reference evidence="4" key="1">
    <citation type="submission" date="2021-02" db="EMBL/GenBank/DDBJ databases">
        <authorList>
            <person name="Nowell W R."/>
        </authorList>
    </citation>
    <scope>NUCLEOTIDE SEQUENCE</scope>
</reference>
<dbReference type="InterPro" id="IPR023213">
    <property type="entry name" value="CAT-like_dom_sf"/>
</dbReference>
<dbReference type="PANTHER" id="PTHR45527:SF1">
    <property type="entry name" value="FATTY ACID SYNTHASE"/>
    <property type="match status" value="1"/>
</dbReference>
<dbReference type="Gene3D" id="3.30.300.30">
    <property type="match status" value="1"/>
</dbReference>
<dbReference type="Proteomes" id="UP000663868">
    <property type="component" value="Unassembled WGS sequence"/>
</dbReference>
<dbReference type="Gene3D" id="3.30.559.30">
    <property type="entry name" value="Nonribosomal peptide synthetase, condensation domain"/>
    <property type="match status" value="1"/>
</dbReference>
<feature type="non-terminal residue" evidence="4">
    <location>
        <position position="1"/>
    </location>
</feature>
<evidence type="ECO:0000259" key="3">
    <source>
        <dbReference type="PROSITE" id="PS50075"/>
    </source>
</evidence>
<dbReference type="SUPFAM" id="SSF47336">
    <property type="entry name" value="ACP-like"/>
    <property type="match status" value="1"/>
</dbReference>
<dbReference type="InterPro" id="IPR045851">
    <property type="entry name" value="AMP-bd_C_sf"/>
</dbReference>
<proteinExistence type="predicted"/>
<dbReference type="InterPro" id="IPR000873">
    <property type="entry name" value="AMP-dep_synth/lig_dom"/>
</dbReference>
<evidence type="ECO:0000313" key="5">
    <source>
        <dbReference type="Proteomes" id="UP000663868"/>
    </source>
</evidence>
<sequence length="1075" mass="123540">EKRNPHLFDLAQGLVFRCHIIYYKQISSNHLLSHKDLLIFNFHHALFDFPLMRMFHHDLNQAYITGQLLYDDNTNLRYLDYAVIEQQMSMTGASMFWLDALHHCKLDQPLSLPFDRYRLSNEHRTGRGTTISFDFGQDLSHHFLTHASSNNISLEHLIFAIYFIFLFKLTNGQTDLCLAMNINNNRYRDELKSIIGLFENVIPLRCQLDPQWCFHQLLEHVQMITTNSVKYSYFPLQHILNQYPHISKHAFLNTSLEFISYSNNNAVMIGDSQLVPAPFSFNINEEEILNVSDFSLSIHHDMNVNQLSCTINASLDLFNRDTVEKISQRFHSMLHQLSASIIGNQINKPIYELSLTLSDEQYLMQSLNNTQTSFSSPLTCIHHEFVYQVMRHPQKLAVELDEQSLTYCELLYYVQVLSVTLLNEYNVLPGEIVCQCVERSLSMVIGIMGIEMAGGVYCPLSPRDPQHRLHALIQQTQSRLVLAHRLTKIKFDDNIVSFDIYSISNINYLNSEVNYNCLSSVIVKSTQIAYTIFTSGSTGTPKAVQVRHKNFIDCMHSLAYINSFNKDDTVVQMTRCSFDIHVQEILGTLLVGGTLVMLHPSGTIDFDYLSEVLQNKQITYLHTVPSLLHSFFTFVEQNNNHNVLKRLRSLCSSGEPFSIPLIGLIVKIGITNCILWNLYGPAEATIGSTIHYVNVTDDTHSIPIGRPFYNYRYMIMNQYLQSSTIAQEGELYVGGAGVFAGYLGRDDLTAKALIEIDSELFYRTGDLVRMNNNGLIHYQGRKDYQVKLHGKRIELGEIERCLLNITSISACVVMKWKDDYLVAYVQSSHINEQELRQHCQSHLPPHMIPSIFIILDKLPLNQNGKVDRKLLPSPDFSLPTGKHDGIVPRNTLEQQLQDIFSQAFHIESPHVEVSFGQLGGTSLNAILALTLIRQQICNKVDIGLLFNNPSIRQLAQAIKPLLVFEELQETASTVNEIHETDVHLTPSFIIESLGIVLLVCQWWYPIMIIHQWGPFFLPILPIWHLLFYTICSRLLSPQNVKDDNLFSWNYYRWWFLNGLWDNNTFWLQHILGTPL</sequence>
<dbReference type="Pfam" id="PF00501">
    <property type="entry name" value="AMP-binding"/>
    <property type="match status" value="1"/>
</dbReference>
<dbReference type="GO" id="GO:0044550">
    <property type="term" value="P:secondary metabolite biosynthetic process"/>
    <property type="evidence" value="ECO:0007669"/>
    <property type="project" value="TreeGrafter"/>
</dbReference>
<dbReference type="GO" id="GO:0043041">
    <property type="term" value="P:amino acid activation for nonribosomal peptide biosynthetic process"/>
    <property type="evidence" value="ECO:0007669"/>
    <property type="project" value="TreeGrafter"/>
</dbReference>
<protein>
    <recommendedName>
        <fullName evidence="3">Carrier domain-containing protein</fullName>
    </recommendedName>
</protein>
<accession>A0A820AMT1</accession>
<comment type="caution">
    <text evidence="4">The sequence shown here is derived from an EMBL/GenBank/DDBJ whole genome shotgun (WGS) entry which is preliminary data.</text>
</comment>
<dbReference type="InterPro" id="IPR001242">
    <property type="entry name" value="Condensation_dom"/>
</dbReference>
<keyword evidence="2" id="KW-0597">Phosphoprotein</keyword>